<dbReference type="STRING" id="1182544.W9VPM1"/>
<dbReference type="PANTHER" id="PTHR33048">
    <property type="entry name" value="PTH11-LIKE INTEGRAL MEMBRANE PROTEIN (AFU_ORTHOLOGUE AFUA_5G11245)"/>
    <property type="match status" value="1"/>
</dbReference>
<feature type="transmembrane region" description="Helical" evidence="6">
    <location>
        <begin position="82"/>
        <end position="100"/>
    </location>
</feature>
<dbReference type="HOGENOM" id="CLU_028200_0_2_1"/>
<comment type="similarity">
    <text evidence="5">Belongs to the SAT4 family.</text>
</comment>
<sequence>MGLDRGMEAVVTAAAVNALAFLFVVFRCISRFWIIHQAGPEDYLIIFALVLSCGTTATIVLQKDNGLGRHSNTVSDEENENLSKLLYASIIIYNLGLFLVKDSILYQYLRFFVDRRYRYAAWFLIGFIFVAGITFILVSCFSCTPVAFYWDKSIENGRCIDIMAFWFSFSSFNIVTDVAVWVLPMPVLWKLQLPRKQKISLIAVFALGGFGCITAILRLRKLYVASNSTDLTYDNVGAATWSAAELNVGIMCACIPAMRPMINMIFPRFLSTTRRDHSSNPYPHRAPYMRNESVVELSQNIKAQSQISRDDSTSWDNGHEPNSIRVKNEWSITERERV</sequence>
<organism evidence="8 9">
    <name type="scientific">Cladophialophora yegresii CBS 114405</name>
    <dbReference type="NCBI Taxonomy" id="1182544"/>
    <lineage>
        <taxon>Eukaryota</taxon>
        <taxon>Fungi</taxon>
        <taxon>Dikarya</taxon>
        <taxon>Ascomycota</taxon>
        <taxon>Pezizomycotina</taxon>
        <taxon>Eurotiomycetes</taxon>
        <taxon>Chaetothyriomycetidae</taxon>
        <taxon>Chaetothyriales</taxon>
        <taxon>Herpotrichiellaceae</taxon>
        <taxon>Cladophialophora</taxon>
    </lineage>
</organism>
<keyword evidence="3 6" id="KW-1133">Transmembrane helix</keyword>
<feature type="transmembrane region" description="Helical" evidence="6">
    <location>
        <begin position="199"/>
        <end position="219"/>
    </location>
</feature>
<evidence type="ECO:0000256" key="6">
    <source>
        <dbReference type="SAM" id="Phobius"/>
    </source>
</evidence>
<accession>W9VPM1</accession>
<feature type="transmembrane region" description="Helical" evidence="6">
    <location>
        <begin position="121"/>
        <end position="150"/>
    </location>
</feature>
<keyword evidence="2 6" id="KW-0812">Transmembrane</keyword>
<evidence type="ECO:0000256" key="1">
    <source>
        <dbReference type="ARBA" id="ARBA00004141"/>
    </source>
</evidence>
<dbReference type="AlphaFoldDB" id="W9VPM1"/>
<dbReference type="GeneID" id="19182407"/>
<evidence type="ECO:0000313" key="8">
    <source>
        <dbReference type="EMBL" id="EXJ57488.1"/>
    </source>
</evidence>
<proteinExistence type="inferred from homology"/>
<dbReference type="VEuPathDB" id="FungiDB:A1O7_07836"/>
<dbReference type="GO" id="GO:0016020">
    <property type="term" value="C:membrane"/>
    <property type="evidence" value="ECO:0007669"/>
    <property type="project" value="UniProtKB-SubCell"/>
</dbReference>
<evidence type="ECO:0000256" key="5">
    <source>
        <dbReference type="ARBA" id="ARBA00038359"/>
    </source>
</evidence>
<dbReference type="Proteomes" id="UP000019473">
    <property type="component" value="Unassembled WGS sequence"/>
</dbReference>
<keyword evidence="4 6" id="KW-0472">Membrane</keyword>
<dbReference type="OrthoDB" id="444631at2759"/>
<evidence type="ECO:0000259" key="7">
    <source>
        <dbReference type="Pfam" id="PF20684"/>
    </source>
</evidence>
<protein>
    <recommendedName>
        <fullName evidence="7">Rhodopsin domain-containing protein</fullName>
    </recommendedName>
</protein>
<keyword evidence="9" id="KW-1185">Reference proteome</keyword>
<feature type="transmembrane region" description="Helical" evidence="6">
    <location>
        <begin position="42"/>
        <end position="62"/>
    </location>
</feature>
<evidence type="ECO:0000256" key="2">
    <source>
        <dbReference type="ARBA" id="ARBA00022692"/>
    </source>
</evidence>
<feature type="domain" description="Rhodopsin" evidence="7">
    <location>
        <begin position="26"/>
        <end position="263"/>
    </location>
</feature>
<dbReference type="Pfam" id="PF20684">
    <property type="entry name" value="Fung_rhodopsin"/>
    <property type="match status" value="1"/>
</dbReference>
<dbReference type="RefSeq" id="XP_007760022.1">
    <property type="nucleotide sequence ID" value="XM_007761832.1"/>
</dbReference>
<comment type="caution">
    <text evidence="8">The sequence shown here is derived from an EMBL/GenBank/DDBJ whole genome shotgun (WGS) entry which is preliminary data.</text>
</comment>
<evidence type="ECO:0000313" key="9">
    <source>
        <dbReference type="Proteomes" id="UP000019473"/>
    </source>
</evidence>
<dbReference type="PANTHER" id="PTHR33048:SF132">
    <property type="entry name" value="MEMBRANE PROTEIN, PUTATIVE (AFU_ORTHOLOGUE AFUA_6G07820)-RELATED"/>
    <property type="match status" value="1"/>
</dbReference>
<dbReference type="InterPro" id="IPR052337">
    <property type="entry name" value="SAT4-like"/>
</dbReference>
<dbReference type="InterPro" id="IPR049326">
    <property type="entry name" value="Rhodopsin_dom_fungi"/>
</dbReference>
<evidence type="ECO:0000256" key="3">
    <source>
        <dbReference type="ARBA" id="ARBA00022989"/>
    </source>
</evidence>
<comment type="subcellular location">
    <subcellularLocation>
        <location evidence="1">Membrane</location>
        <topology evidence="1">Multi-pass membrane protein</topology>
    </subcellularLocation>
</comment>
<name>W9VPM1_9EURO</name>
<feature type="transmembrane region" description="Helical" evidence="6">
    <location>
        <begin position="6"/>
        <end position="30"/>
    </location>
</feature>
<gene>
    <name evidence="8" type="ORF">A1O7_07836</name>
</gene>
<feature type="transmembrane region" description="Helical" evidence="6">
    <location>
        <begin position="162"/>
        <end position="187"/>
    </location>
</feature>
<dbReference type="EMBL" id="AMGW01000005">
    <property type="protein sequence ID" value="EXJ57488.1"/>
    <property type="molecule type" value="Genomic_DNA"/>
</dbReference>
<dbReference type="eggNOG" id="ENOG502SKCZ">
    <property type="taxonomic scope" value="Eukaryota"/>
</dbReference>
<reference evidence="8 9" key="1">
    <citation type="submission" date="2013-03" db="EMBL/GenBank/DDBJ databases">
        <title>The Genome Sequence of Cladophialophora yegresii CBS 114405.</title>
        <authorList>
            <consortium name="The Broad Institute Genomics Platform"/>
            <person name="Cuomo C."/>
            <person name="de Hoog S."/>
            <person name="Gorbushina A."/>
            <person name="Walker B."/>
            <person name="Young S.K."/>
            <person name="Zeng Q."/>
            <person name="Gargeya S."/>
            <person name="Fitzgerald M."/>
            <person name="Haas B."/>
            <person name="Abouelleil A."/>
            <person name="Allen A.W."/>
            <person name="Alvarado L."/>
            <person name="Arachchi H.M."/>
            <person name="Berlin A.M."/>
            <person name="Chapman S.B."/>
            <person name="Gainer-Dewar J."/>
            <person name="Goldberg J."/>
            <person name="Griggs A."/>
            <person name="Gujja S."/>
            <person name="Hansen M."/>
            <person name="Howarth C."/>
            <person name="Imamovic A."/>
            <person name="Ireland A."/>
            <person name="Larimer J."/>
            <person name="McCowan C."/>
            <person name="Murphy C."/>
            <person name="Pearson M."/>
            <person name="Poon T.W."/>
            <person name="Priest M."/>
            <person name="Roberts A."/>
            <person name="Saif S."/>
            <person name="Shea T."/>
            <person name="Sisk P."/>
            <person name="Sykes S."/>
            <person name="Wortman J."/>
            <person name="Nusbaum C."/>
            <person name="Birren B."/>
        </authorList>
    </citation>
    <scope>NUCLEOTIDE SEQUENCE [LARGE SCALE GENOMIC DNA]</scope>
    <source>
        <strain evidence="8 9">CBS 114405</strain>
    </source>
</reference>
<evidence type="ECO:0000256" key="4">
    <source>
        <dbReference type="ARBA" id="ARBA00023136"/>
    </source>
</evidence>